<evidence type="ECO:0000256" key="6">
    <source>
        <dbReference type="RuleBase" id="RU368003"/>
    </source>
</evidence>
<comment type="function">
    <text evidence="6">Required for exosome-dependent processing of pre-rRNA and small nucleolar RNA (snRNA) precursors. Involved in processing of 35S pre-rRNA at the A0, A1 and A2 sites.</text>
</comment>
<dbReference type="GO" id="GO:0000178">
    <property type="term" value="C:exosome (RNase complex)"/>
    <property type="evidence" value="ECO:0007669"/>
    <property type="project" value="TreeGrafter"/>
</dbReference>
<protein>
    <recommendedName>
        <fullName evidence="6">Exosome complex protein</fullName>
    </recommendedName>
</protein>
<feature type="region of interest" description="Disordered" evidence="7">
    <location>
        <begin position="144"/>
        <end position="203"/>
    </location>
</feature>
<name>Q2KG51_PYRO7</name>
<evidence type="ECO:0000256" key="2">
    <source>
        <dbReference type="ARBA" id="ARBA00009154"/>
    </source>
</evidence>
<organism evidence="8">
    <name type="scientific">Pyricularia oryzae (strain 70-15 / ATCC MYA-4617 / FGSC 8958)</name>
    <name type="common">Rice blast fungus</name>
    <name type="synonym">Magnaporthe oryzae</name>
    <dbReference type="NCBI Taxonomy" id="242507"/>
    <lineage>
        <taxon>Eukaryota</taxon>
        <taxon>Fungi</taxon>
        <taxon>Dikarya</taxon>
        <taxon>Ascomycota</taxon>
        <taxon>Pezizomycotina</taxon>
        <taxon>Sordariomycetes</taxon>
        <taxon>Sordariomycetidae</taxon>
        <taxon>Magnaporthales</taxon>
        <taxon>Pyriculariaceae</taxon>
        <taxon>Pyricularia</taxon>
    </lineage>
</organism>
<evidence type="ECO:0000256" key="5">
    <source>
        <dbReference type="ARBA" id="ARBA00023242"/>
    </source>
</evidence>
<feature type="compositionally biased region" description="Polar residues" evidence="7">
    <location>
        <begin position="157"/>
        <end position="170"/>
    </location>
</feature>
<dbReference type="AlphaFoldDB" id="Q2KG51"/>
<dbReference type="PANTHER" id="PTHR15341:SF3">
    <property type="entry name" value="NUCLEAR NUCLEIC ACID-BINDING PROTEIN C1D"/>
    <property type="match status" value="1"/>
</dbReference>
<evidence type="ECO:0000256" key="4">
    <source>
        <dbReference type="ARBA" id="ARBA00022884"/>
    </source>
</evidence>
<proteinExistence type="inferred from homology"/>
<dbReference type="EMBL" id="CM000230">
    <property type="protein sequence ID" value="EAQ71077.1"/>
    <property type="molecule type" value="Genomic_DNA"/>
</dbReference>
<accession>Q2KG51</accession>
<dbReference type="InterPro" id="IPR011082">
    <property type="entry name" value="Exosome-assoc_fac/DNA_repair"/>
</dbReference>
<gene>
    <name evidence="8" type="ORF">MGCH7_ch7g484</name>
</gene>
<keyword evidence="4 6" id="KW-0694">RNA-binding</keyword>
<comment type="similarity">
    <text evidence="2 6">Belongs to the C1D family.</text>
</comment>
<evidence type="ECO:0000256" key="1">
    <source>
        <dbReference type="ARBA" id="ARBA00004123"/>
    </source>
</evidence>
<dbReference type="GO" id="GO:0005730">
    <property type="term" value="C:nucleolus"/>
    <property type="evidence" value="ECO:0007669"/>
    <property type="project" value="TreeGrafter"/>
</dbReference>
<dbReference type="Pfam" id="PF04000">
    <property type="entry name" value="Sas10_Utp3"/>
    <property type="match status" value="1"/>
</dbReference>
<comment type="subcellular location">
    <subcellularLocation>
        <location evidence="1 6">Nucleus</location>
    </subcellularLocation>
</comment>
<dbReference type="GO" id="GO:0003723">
    <property type="term" value="F:RNA binding"/>
    <property type="evidence" value="ECO:0007669"/>
    <property type="project" value="UniProtKB-UniRule"/>
</dbReference>
<keyword evidence="3 6" id="KW-0698">rRNA processing</keyword>
<keyword evidence="5 6" id="KW-0539">Nucleus</keyword>
<evidence type="ECO:0000256" key="7">
    <source>
        <dbReference type="SAM" id="MobiDB-lite"/>
    </source>
</evidence>
<reference evidence="8" key="1">
    <citation type="submission" date="2005-01" db="EMBL/GenBank/DDBJ databases">
        <title>The sequence of Magnaporthe grisea chromosome 7.</title>
        <authorList>
            <person name="Thon M.R."/>
            <person name="Pan H."/>
            <person name="Diener A."/>
            <person name="Papalas J."/>
            <person name="Taro A."/>
            <person name="Mitchell T."/>
            <person name="Dean R.A."/>
        </authorList>
    </citation>
    <scope>NUCLEOTIDE SEQUENCE</scope>
    <source>
        <strain evidence="8">70-15</strain>
    </source>
</reference>
<dbReference type="GO" id="GO:0010468">
    <property type="term" value="P:regulation of gene expression"/>
    <property type="evidence" value="ECO:0007669"/>
    <property type="project" value="TreeGrafter"/>
</dbReference>
<dbReference type="GO" id="GO:0000460">
    <property type="term" value="P:maturation of 5.8S rRNA"/>
    <property type="evidence" value="ECO:0007669"/>
    <property type="project" value="TreeGrafter"/>
</dbReference>
<evidence type="ECO:0000313" key="8">
    <source>
        <dbReference type="EMBL" id="EAQ71077.1"/>
    </source>
</evidence>
<dbReference type="GO" id="GO:0003677">
    <property type="term" value="F:DNA binding"/>
    <property type="evidence" value="ECO:0007669"/>
    <property type="project" value="TreeGrafter"/>
</dbReference>
<evidence type="ECO:0000256" key="3">
    <source>
        <dbReference type="ARBA" id="ARBA00022552"/>
    </source>
</evidence>
<dbReference type="InterPro" id="IPR007146">
    <property type="entry name" value="Sas10/Utp3/C1D"/>
</dbReference>
<sequence>MASQDVAFDALVEGLADTVNTLDTDLKPLIENFKEISSKLPVLDQAKLNVLLAYSIESIIFSALRLEGVDAKNHDVFRELTRTRQYFDKIKKAETPPEPRPEGTGVDTQAAIRFIKADLADEKNKEMNLRLKELLAKEKAKAALKKRRAPEGAEASAETSDASVNQSDSSNAKRKKHGSSSKGPKLTKMGTVLAGSEPARREKENLDLAGGLQEDEMNPRYPEHRATLIHTSHKDTVCYHEHKFSCSLKI</sequence>
<dbReference type="PANTHER" id="PTHR15341">
    <property type="entry name" value="SUN-COR STEROID HORMONE RECEPTOR CO-REPRESSOR"/>
    <property type="match status" value="1"/>
</dbReference>